<evidence type="ECO:0000256" key="1">
    <source>
        <dbReference type="SAM" id="MobiDB-lite"/>
    </source>
</evidence>
<protein>
    <submittedName>
        <fullName evidence="2">Uncharacterized protein</fullName>
    </submittedName>
</protein>
<sequence>MARFTKPPLAQSPVYHTGAWNKNTQTPAKNLVPSLQSPVDPNSDQSFN</sequence>
<reference evidence="2" key="2">
    <citation type="journal article" date="2015" name="Fish Shellfish Immunol.">
        <title>Early steps in the European eel (Anguilla anguilla)-Vibrio vulnificus interaction in the gills: Role of the RtxA13 toxin.</title>
        <authorList>
            <person name="Callol A."/>
            <person name="Pajuelo D."/>
            <person name="Ebbesson L."/>
            <person name="Teles M."/>
            <person name="MacKenzie S."/>
            <person name="Amaro C."/>
        </authorList>
    </citation>
    <scope>NUCLEOTIDE SEQUENCE</scope>
</reference>
<feature type="compositionally biased region" description="Polar residues" evidence="1">
    <location>
        <begin position="20"/>
        <end position="48"/>
    </location>
</feature>
<accession>A0A0E9RXN2</accession>
<proteinExistence type="predicted"/>
<reference evidence="2" key="1">
    <citation type="submission" date="2014-11" db="EMBL/GenBank/DDBJ databases">
        <authorList>
            <person name="Amaro Gonzalez C."/>
        </authorList>
    </citation>
    <scope>NUCLEOTIDE SEQUENCE</scope>
</reference>
<dbReference type="AlphaFoldDB" id="A0A0E9RXN2"/>
<name>A0A0E9RXN2_ANGAN</name>
<organism evidence="2">
    <name type="scientific">Anguilla anguilla</name>
    <name type="common">European freshwater eel</name>
    <name type="synonym">Muraena anguilla</name>
    <dbReference type="NCBI Taxonomy" id="7936"/>
    <lineage>
        <taxon>Eukaryota</taxon>
        <taxon>Metazoa</taxon>
        <taxon>Chordata</taxon>
        <taxon>Craniata</taxon>
        <taxon>Vertebrata</taxon>
        <taxon>Euteleostomi</taxon>
        <taxon>Actinopterygii</taxon>
        <taxon>Neopterygii</taxon>
        <taxon>Teleostei</taxon>
        <taxon>Anguilliformes</taxon>
        <taxon>Anguillidae</taxon>
        <taxon>Anguilla</taxon>
    </lineage>
</organism>
<dbReference type="EMBL" id="GBXM01075422">
    <property type="protein sequence ID" value="JAH33155.1"/>
    <property type="molecule type" value="Transcribed_RNA"/>
</dbReference>
<evidence type="ECO:0000313" key="2">
    <source>
        <dbReference type="EMBL" id="JAH33155.1"/>
    </source>
</evidence>
<feature type="region of interest" description="Disordered" evidence="1">
    <location>
        <begin position="1"/>
        <end position="48"/>
    </location>
</feature>